<reference evidence="2 3" key="1">
    <citation type="submission" date="2022-09" db="EMBL/GenBank/DDBJ databases">
        <title>Complete genome sequence of Janibacter terrae strain COS04-44, PCL-degrading bacteria isolated from oil spilled coast.</title>
        <authorList>
            <person name="Park H."/>
            <person name="Kim J.Y."/>
            <person name="An S.H."/>
            <person name="Lee C.M."/>
            <person name="Weon H.-Y."/>
        </authorList>
    </citation>
    <scope>NUCLEOTIDE SEQUENCE [LARGE SCALE GENOMIC DNA]</scope>
    <source>
        <strain evidence="2 3">COS04-44</strain>
    </source>
</reference>
<organism evidence="2 3">
    <name type="scientific">Janibacter terrae</name>
    <dbReference type="NCBI Taxonomy" id="103817"/>
    <lineage>
        <taxon>Bacteria</taxon>
        <taxon>Bacillati</taxon>
        <taxon>Actinomycetota</taxon>
        <taxon>Actinomycetes</taxon>
        <taxon>Micrococcales</taxon>
        <taxon>Intrasporangiaceae</taxon>
        <taxon>Janibacter</taxon>
    </lineage>
</organism>
<proteinExistence type="predicted"/>
<evidence type="ECO:0000259" key="1">
    <source>
        <dbReference type="Pfam" id="PF04101"/>
    </source>
</evidence>
<dbReference type="RefSeq" id="WP_338537564.1">
    <property type="nucleotide sequence ID" value="NZ_CP104874.1"/>
</dbReference>
<dbReference type="InterPro" id="IPR007235">
    <property type="entry name" value="Glyco_trans_28_C"/>
</dbReference>
<keyword evidence="3" id="KW-1185">Reference proteome</keyword>
<dbReference type="Proteomes" id="UP001381003">
    <property type="component" value="Chromosome"/>
</dbReference>
<accession>A0ABZ2F9S1</accession>
<dbReference type="Pfam" id="PF04101">
    <property type="entry name" value="Glyco_tran_28_C"/>
    <property type="match status" value="1"/>
</dbReference>
<feature type="domain" description="Glycosyl transferase family 28 C-terminal" evidence="1">
    <location>
        <begin position="231"/>
        <end position="270"/>
    </location>
</feature>
<protein>
    <recommendedName>
        <fullName evidence="1">Glycosyl transferase family 28 C-terminal domain-containing protein</fullName>
    </recommendedName>
</protein>
<sequence length="334" mass="35986">MIGYYVHHQGSGHLHRAQSVAAAWGEEITGLSTLPRPPGWPGEWVQLADDAPTDGAEGCTDVTADGHLHWVPVGHRGLSERMSQLSSWLDAERPSLVVSDHSVEVTLLARLHGVRVVGVVLPGARSDRAHLLGYGVCDALVAMWPESAGMSTGLPWELRARLRCLGGLSRFAPVSPPTPPAHEPVRPHVVVLWGRGGDGPPARELGAAREHTPGWTWTVLGGQDWVDSPFAVLRSADVVLTHAGQNAVAETAAARRPAIVLPQPRPFDEQEAMGHALRDEQWPALVLASLPTDPTLWAGLLERACALDGEQWRGWCDGDAAERFARVLREVDAA</sequence>
<dbReference type="Gene3D" id="3.40.50.2000">
    <property type="entry name" value="Glycogen Phosphorylase B"/>
    <property type="match status" value="1"/>
</dbReference>
<dbReference type="SUPFAM" id="SSF53756">
    <property type="entry name" value="UDP-Glycosyltransferase/glycogen phosphorylase"/>
    <property type="match status" value="1"/>
</dbReference>
<gene>
    <name evidence="2" type="ORF">N5P18_09995</name>
</gene>
<evidence type="ECO:0000313" key="3">
    <source>
        <dbReference type="Proteomes" id="UP001381003"/>
    </source>
</evidence>
<evidence type="ECO:0000313" key="2">
    <source>
        <dbReference type="EMBL" id="WWF04033.1"/>
    </source>
</evidence>
<dbReference type="EMBL" id="CP104874">
    <property type="protein sequence ID" value="WWF04033.1"/>
    <property type="molecule type" value="Genomic_DNA"/>
</dbReference>
<name>A0ABZ2F9S1_9MICO</name>